<dbReference type="GO" id="GO:0005886">
    <property type="term" value="C:plasma membrane"/>
    <property type="evidence" value="ECO:0007669"/>
    <property type="project" value="UniProtKB-SubCell"/>
</dbReference>
<feature type="transmembrane region" description="Helical" evidence="7">
    <location>
        <begin position="197"/>
        <end position="216"/>
    </location>
</feature>
<evidence type="ECO:0000256" key="5">
    <source>
        <dbReference type="ARBA" id="ARBA00022989"/>
    </source>
</evidence>
<accession>A0A5M3X0Z6</accession>
<dbReference type="Gene3D" id="1.10.3720.10">
    <property type="entry name" value="MetI-like"/>
    <property type="match status" value="1"/>
</dbReference>
<feature type="domain" description="ABC transmembrane type-1" evidence="8">
    <location>
        <begin position="72"/>
        <end position="257"/>
    </location>
</feature>
<protein>
    <submittedName>
        <fullName evidence="9">Peptide ABC transporter permease</fullName>
    </submittedName>
</protein>
<reference evidence="9 10" key="1">
    <citation type="submission" date="2019-10" db="EMBL/GenBank/DDBJ databases">
        <title>Whole genome shotgun sequence of Acrocarpospora macrocephala NBRC 16266.</title>
        <authorList>
            <person name="Ichikawa N."/>
            <person name="Kimura A."/>
            <person name="Kitahashi Y."/>
            <person name="Komaki H."/>
            <person name="Oguchi A."/>
        </authorList>
    </citation>
    <scope>NUCLEOTIDE SEQUENCE [LARGE SCALE GENOMIC DNA]</scope>
    <source>
        <strain evidence="9 10">NBRC 16266</strain>
    </source>
</reference>
<keyword evidence="2 7" id="KW-0813">Transport</keyword>
<gene>
    <name evidence="9" type="ORF">Amac_084010</name>
</gene>
<keyword evidence="6 7" id="KW-0472">Membrane</keyword>
<name>A0A5M3X0Z6_9ACTN</name>
<organism evidence="9 10">
    <name type="scientific">Acrocarpospora macrocephala</name>
    <dbReference type="NCBI Taxonomy" id="150177"/>
    <lineage>
        <taxon>Bacteria</taxon>
        <taxon>Bacillati</taxon>
        <taxon>Actinomycetota</taxon>
        <taxon>Actinomycetes</taxon>
        <taxon>Streptosporangiales</taxon>
        <taxon>Streptosporangiaceae</taxon>
        <taxon>Acrocarpospora</taxon>
    </lineage>
</organism>
<keyword evidence="10" id="KW-1185">Reference proteome</keyword>
<feature type="transmembrane region" description="Helical" evidence="7">
    <location>
        <begin position="107"/>
        <end position="127"/>
    </location>
</feature>
<feature type="transmembrane region" description="Helical" evidence="7">
    <location>
        <begin position="70"/>
        <end position="95"/>
    </location>
</feature>
<keyword evidence="3" id="KW-1003">Cell membrane</keyword>
<dbReference type="CDD" id="cd06261">
    <property type="entry name" value="TM_PBP2"/>
    <property type="match status" value="1"/>
</dbReference>
<evidence type="ECO:0000313" key="10">
    <source>
        <dbReference type="Proteomes" id="UP000331127"/>
    </source>
</evidence>
<dbReference type="EMBL" id="BLAE01000064">
    <property type="protein sequence ID" value="GES14804.1"/>
    <property type="molecule type" value="Genomic_DNA"/>
</dbReference>
<dbReference type="GO" id="GO:0055085">
    <property type="term" value="P:transmembrane transport"/>
    <property type="evidence" value="ECO:0007669"/>
    <property type="project" value="InterPro"/>
</dbReference>
<keyword evidence="5 7" id="KW-1133">Transmembrane helix</keyword>
<evidence type="ECO:0000256" key="2">
    <source>
        <dbReference type="ARBA" id="ARBA00022448"/>
    </source>
</evidence>
<dbReference type="Proteomes" id="UP000331127">
    <property type="component" value="Unassembled WGS sequence"/>
</dbReference>
<comment type="caution">
    <text evidence="9">The sequence shown here is derived from an EMBL/GenBank/DDBJ whole genome shotgun (WGS) entry which is preliminary data.</text>
</comment>
<dbReference type="Pfam" id="PF12911">
    <property type="entry name" value="OppC_N"/>
    <property type="match status" value="1"/>
</dbReference>
<evidence type="ECO:0000256" key="3">
    <source>
        <dbReference type="ARBA" id="ARBA00022475"/>
    </source>
</evidence>
<dbReference type="AlphaFoldDB" id="A0A5M3X0Z6"/>
<proteinExistence type="inferred from homology"/>
<evidence type="ECO:0000313" key="9">
    <source>
        <dbReference type="EMBL" id="GES14804.1"/>
    </source>
</evidence>
<evidence type="ECO:0000256" key="4">
    <source>
        <dbReference type="ARBA" id="ARBA00022692"/>
    </source>
</evidence>
<evidence type="ECO:0000259" key="8">
    <source>
        <dbReference type="PROSITE" id="PS50928"/>
    </source>
</evidence>
<dbReference type="InterPro" id="IPR025966">
    <property type="entry name" value="OppC_N"/>
</dbReference>
<evidence type="ECO:0000256" key="1">
    <source>
        <dbReference type="ARBA" id="ARBA00004651"/>
    </source>
</evidence>
<comment type="similarity">
    <text evidence="7">Belongs to the binding-protein-dependent transport system permease family.</text>
</comment>
<sequence>MTRIMAIDRIALAVAVLVVTLAVVGPFLAPHDPYAVDLANALHGPSAAHWFGTDVNGRDVLSRILYGAQVTLPATVIVIAAATLLGTLIGTVAALGGKAVDEVLMRLTDIGLSLPSIILALGLAAALGPGLRSAVIALALTWWPGYARLVRTLVREVKDAEYVDAARMLGVSRARLVFRHILPNALNSLYVQTTLDVSAVMLVISGLSFVGVGAQVPSAEWGAMIAAAANNLTNGWWAVAFPGLAILLTAVAFNLVGDWLRVRNDPTIREGVR</sequence>
<dbReference type="PANTHER" id="PTHR43386:SF1">
    <property type="entry name" value="D,D-DIPEPTIDE TRANSPORT SYSTEM PERMEASE PROTEIN DDPC-RELATED"/>
    <property type="match status" value="1"/>
</dbReference>
<dbReference type="PANTHER" id="PTHR43386">
    <property type="entry name" value="OLIGOPEPTIDE TRANSPORT SYSTEM PERMEASE PROTEIN APPC"/>
    <property type="match status" value="1"/>
</dbReference>
<dbReference type="InterPro" id="IPR050366">
    <property type="entry name" value="BP-dependent_transpt_permease"/>
</dbReference>
<dbReference type="InterPro" id="IPR035906">
    <property type="entry name" value="MetI-like_sf"/>
</dbReference>
<evidence type="ECO:0000256" key="7">
    <source>
        <dbReference type="RuleBase" id="RU363032"/>
    </source>
</evidence>
<feature type="transmembrane region" description="Helical" evidence="7">
    <location>
        <begin position="236"/>
        <end position="256"/>
    </location>
</feature>
<dbReference type="RefSeq" id="WP_155359954.1">
    <property type="nucleotide sequence ID" value="NZ_BAAAHL010000007.1"/>
</dbReference>
<comment type="subcellular location">
    <subcellularLocation>
        <location evidence="1 7">Cell membrane</location>
        <topology evidence="1 7">Multi-pass membrane protein</topology>
    </subcellularLocation>
</comment>
<dbReference type="Pfam" id="PF00528">
    <property type="entry name" value="BPD_transp_1"/>
    <property type="match status" value="1"/>
</dbReference>
<evidence type="ECO:0000256" key="6">
    <source>
        <dbReference type="ARBA" id="ARBA00023136"/>
    </source>
</evidence>
<dbReference type="OrthoDB" id="6637947at2"/>
<dbReference type="PROSITE" id="PS50928">
    <property type="entry name" value="ABC_TM1"/>
    <property type="match status" value="1"/>
</dbReference>
<feature type="transmembrane region" description="Helical" evidence="7">
    <location>
        <begin position="12"/>
        <end position="29"/>
    </location>
</feature>
<dbReference type="SUPFAM" id="SSF161098">
    <property type="entry name" value="MetI-like"/>
    <property type="match status" value="1"/>
</dbReference>
<keyword evidence="4 7" id="KW-0812">Transmembrane</keyword>
<feature type="transmembrane region" description="Helical" evidence="7">
    <location>
        <begin position="133"/>
        <end position="150"/>
    </location>
</feature>
<dbReference type="InterPro" id="IPR000515">
    <property type="entry name" value="MetI-like"/>
</dbReference>